<evidence type="ECO:0000313" key="1">
    <source>
        <dbReference type="EMBL" id="GHO48645.1"/>
    </source>
</evidence>
<evidence type="ECO:0000313" key="2">
    <source>
        <dbReference type="Proteomes" id="UP000612362"/>
    </source>
</evidence>
<name>A0A8J3I888_9CHLR</name>
<proteinExistence type="predicted"/>
<protein>
    <submittedName>
        <fullName evidence="1">Uncharacterized protein</fullName>
    </submittedName>
</protein>
<dbReference type="Proteomes" id="UP000612362">
    <property type="component" value="Unassembled WGS sequence"/>
</dbReference>
<dbReference type="EMBL" id="BNJF01000004">
    <property type="protein sequence ID" value="GHO48645.1"/>
    <property type="molecule type" value="Genomic_DNA"/>
</dbReference>
<dbReference type="AlphaFoldDB" id="A0A8J3I888"/>
<comment type="caution">
    <text evidence="1">The sequence shown here is derived from an EMBL/GenBank/DDBJ whole genome shotgun (WGS) entry which is preliminary data.</text>
</comment>
<reference evidence="1" key="1">
    <citation type="submission" date="2020-10" db="EMBL/GenBank/DDBJ databases">
        <title>Taxonomic study of unclassified bacteria belonging to the class Ktedonobacteria.</title>
        <authorList>
            <person name="Yabe S."/>
            <person name="Wang C.M."/>
            <person name="Zheng Y."/>
            <person name="Sakai Y."/>
            <person name="Cavaletti L."/>
            <person name="Monciardini P."/>
            <person name="Donadio S."/>
        </authorList>
    </citation>
    <scope>NUCLEOTIDE SEQUENCE</scope>
    <source>
        <strain evidence="1">SOSP1-1</strain>
    </source>
</reference>
<organism evidence="1 2">
    <name type="scientific">Ktedonospora formicarum</name>
    <dbReference type="NCBI Taxonomy" id="2778364"/>
    <lineage>
        <taxon>Bacteria</taxon>
        <taxon>Bacillati</taxon>
        <taxon>Chloroflexota</taxon>
        <taxon>Ktedonobacteria</taxon>
        <taxon>Ktedonobacterales</taxon>
        <taxon>Ktedonobacteraceae</taxon>
        <taxon>Ktedonospora</taxon>
    </lineage>
</organism>
<gene>
    <name evidence="1" type="ORF">KSX_68080</name>
</gene>
<keyword evidence="2" id="KW-1185">Reference proteome</keyword>
<accession>A0A8J3I888</accession>
<sequence>MGSVSYQKDPAVTIAINHAYVCSPKRVPSEIGEMDTRYPHPFIEEALECLNCGR</sequence>